<gene>
    <name evidence="1" type="ORF">CR513_41427</name>
</gene>
<keyword evidence="2" id="KW-1185">Reference proteome</keyword>
<name>A0A371FJ25_MUCPR</name>
<organism evidence="1 2">
    <name type="scientific">Mucuna pruriens</name>
    <name type="common">Velvet bean</name>
    <name type="synonym">Dolichos pruriens</name>
    <dbReference type="NCBI Taxonomy" id="157652"/>
    <lineage>
        <taxon>Eukaryota</taxon>
        <taxon>Viridiplantae</taxon>
        <taxon>Streptophyta</taxon>
        <taxon>Embryophyta</taxon>
        <taxon>Tracheophyta</taxon>
        <taxon>Spermatophyta</taxon>
        <taxon>Magnoliopsida</taxon>
        <taxon>eudicotyledons</taxon>
        <taxon>Gunneridae</taxon>
        <taxon>Pentapetalae</taxon>
        <taxon>rosids</taxon>
        <taxon>fabids</taxon>
        <taxon>Fabales</taxon>
        <taxon>Fabaceae</taxon>
        <taxon>Papilionoideae</taxon>
        <taxon>50 kb inversion clade</taxon>
        <taxon>NPAAA clade</taxon>
        <taxon>indigoferoid/millettioid clade</taxon>
        <taxon>Phaseoleae</taxon>
        <taxon>Mucuna</taxon>
    </lineage>
</organism>
<reference evidence="1" key="1">
    <citation type="submission" date="2018-05" db="EMBL/GenBank/DDBJ databases">
        <title>Draft genome of Mucuna pruriens seed.</title>
        <authorList>
            <person name="Nnadi N.E."/>
            <person name="Vos R."/>
            <person name="Hasami M.H."/>
            <person name="Devisetty U.K."/>
            <person name="Aguiy J.C."/>
        </authorList>
    </citation>
    <scope>NUCLEOTIDE SEQUENCE [LARGE SCALE GENOMIC DNA]</scope>
    <source>
        <strain evidence="1">JCA_2017</strain>
    </source>
</reference>
<dbReference type="InterPro" id="IPR032567">
    <property type="entry name" value="RTL1-rel"/>
</dbReference>
<dbReference type="Pfam" id="PF08284">
    <property type="entry name" value="RVP_2"/>
    <property type="match status" value="1"/>
</dbReference>
<dbReference type="EMBL" id="QJKJ01008907">
    <property type="protein sequence ID" value="RDX78309.1"/>
    <property type="molecule type" value="Genomic_DNA"/>
</dbReference>
<dbReference type="AlphaFoldDB" id="A0A371FJ25"/>
<dbReference type="Proteomes" id="UP000257109">
    <property type="component" value="Unassembled WGS sequence"/>
</dbReference>
<dbReference type="OrthoDB" id="1424108at2759"/>
<proteinExistence type="predicted"/>
<accession>A0A371FJ25</accession>
<sequence>MVGCGRPNHLAKEYADKKSSHSKTTGKVFVLSSAEALKFKNLVQATHSFISHDCVSKHKFLMSSLKYNLVVETFANNSICPLNMLDIDFLVDLVFLPLSQLDIILIVFGTPIVGKEERFIIANHAKAFLKDNAQAYMMLSSLKVEKSEVVGDVLVEVFLDGMSSLPPERKTEFFVDLVLGIRPISITPYRLMPLELVELKKKLKELLEK</sequence>
<protein>
    <submittedName>
        <fullName evidence="1">Uncharacterized protein</fullName>
    </submittedName>
</protein>
<dbReference type="PANTHER" id="PTHR15503">
    <property type="entry name" value="LDOC1 RELATED"/>
    <property type="match status" value="1"/>
</dbReference>
<evidence type="ECO:0000313" key="1">
    <source>
        <dbReference type="EMBL" id="RDX78309.1"/>
    </source>
</evidence>
<evidence type="ECO:0000313" key="2">
    <source>
        <dbReference type="Proteomes" id="UP000257109"/>
    </source>
</evidence>
<comment type="caution">
    <text evidence="1">The sequence shown here is derived from an EMBL/GenBank/DDBJ whole genome shotgun (WGS) entry which is preliminary data.</text>
</comment>
<feature type="non-terminal residue" evidence="1">
    <location>
        <position position="1"/>
    </location>
</feature>
<dbReference type="PANTHER" id="PTHR15503:SF45">
    <property type="entry name" value="RNA-DIRECTED DNA POLYMERASE HOMOLOG"/>
    <property type="match status" value="1"/>
</dbReference>